<sequence length="190" mass="21290">MRNNAERRNTLLDAAITVLAQHGARGLTYRAIDTQAAVPPGTATNYFPNRDDLLTQVAHRVYEHFTPDDTTMAAMHDGPRDRTKLAHLMHDLATRVTAYPDGHLALVELRLEATRRPHLRTLLTHRIRADVDTNIAHHTDSGLPGDATTVELLYLAINWLILETLTLPDLFPDRDTLIAALVDRLTDTHT</sequence>
<dbReference type="InterPro" id="IPR009057">
    <property type="entry name" value="Homeodomain-like_sf"/>
</dbReference>
<dbReference type="PROSITE" id="PS50977">
    <property type="entry name" value="HTH_TETR_2"/>
    <property type="match status" value="1"/>
</dbReference>
<comment type="caution">
    <text evidence="4">The sequence shown here is derived from an EMBL/GenBank/DDBJ whole genome shotgun (WGS) entry which is preliminary data.</text>
</comment>
<evidence type="ECO:0000313" key="5">
    <source>
        <dbReference type="Proteomes" id="UP001596157"/>
    </source>
</evidence>
<dbReference type="Proteomes" id="UP001596157">
    <property type="component" value="Unassembled WGS sequence"/>
</dbReference>
<feature type="DNA-binding region" description="H-T-H motif" evidence="2">
    <location>
        <begin position="28"/>
        <end position="47"/>
    </location>
</feature>
<dbReference type="RefSeq" id="WP_378248228.1">
    <property type="nucleotide sequence ID" value="NZ_JBHSKF010000006.1"/>
</dbReference>
<keyword evidence="1 2" id="KW-0238">DNA-binding</keyword>
<gene>
    <name evidence="4" type="ORF">ACFPM7_15045</name>
</gene>
<protein>
    <submittedName>
        <fullName evidence="4">TetR/AcrR family transcriptional regulator</fullName>
    </submittedName>
</protein>
<dbReference type="Pfam" id="PF17940">
    <property type="entry name" value="TetR_C_31"/>
    <property type="match status" value="1"/>
</dbReference>
<proteinExistence type="predicted"/>
<evidence type="ECO:0000259" key="3">
    <source>
        <dbReference type="PROSITE" id="PS50977"/>
    </source>
</evidence>
<dbReference type="InterPro" id="IPR050109">
    <property type="entry name" value="HTH-type_TetR-like_transc_reg"/>
</dbReference>
<reference evidence="5" key="1">
    <citation type="journal article" date="2019" name="Int. J. Syst. Evol. Microbiol.">
        <title>The Global Catalogue of Microorganisms (GCM) 10K type strain sequencing project: providing services to taxonomists for standard genome sequencing and annotation.</title>
        <authorList>
            <consortium name="The Broad Institute Genomics Platform"/>
            <consortium name="The Broad Institute Genome Sequencing Center for Infectious Disease"/>
            <person name="Wu L."/>
            <person name="Ma J."/>
        </authorList>
    </citation>
    <scope>NUCLEOTIDE SEQUENCE [LARGE SCALE GENOMIC DNA]</scope>
    <source>
        <strain evidence="5">CCUG 59778</strain>
    </source>
</reference>
<organism evidence="4 5">
    <name type="scientific">Actinokineospora guangxiensis</name>
    <dbReference type="NCBI Taxonomy" id="1490288"/>
    <lineage>
        <taxon>Bacteria</taxon>
        <taxon>Bacillati</taxon>
        <taxon>Actinomycetota</taxon>
        <taxon>Actinomycetes</taxon>
        <taxon>Pseudonocardiales</taxon>
        <taxon>Pseudonocardiaceae</taxon>
        <taxon>Actinokineospora</taxon>
    </lineage>
</organism>
<dbReference type="SUPFAM" id="SSF46689">
    <property type="entry name" value="Homeodomain-like"/>
    <property type="match status" value="1"/>
</dbReference>
<keyword evidence="5" id="KW-1185">Reference proteome</keyword>
<accession>A0ABW0EQG3</accession>
<dbReference type="PANTHER" id="PTHR30055:SF231">
    <property type="entry name" value="TRANSCRIPTIONAL REGULATORY PROTEIN (PROBABLY DEOR-FAMILY)-RELATED"/>
    <property type="match status" value="1"/>
</dbReference>
<dbReference type="EMBL" id="JBHSKF010000006">
    <property type="protein sequence ID" value="MFC5288376.1"/>
    <property type="molecule type" value="Genomic_DNA"/>
</dbReference>
<dbReference type="Pfam" id="PF00440">
    <property type="entry name" value="TetR_N"/>
    <property type="match status" value="1"/>
</dbReference>
<name>A0ABW0EQG3_9PSEU</name>
<dbReference type="PANTHER" id="PTHR30055">
    <property type="entry name" value="HTH-TYPE TRANSCRIPTIONAL REGULATOR RUTR"/>
    <property type="match status" value="1"/>
</dbReference>
<evidence type="ECO:0000313" key="4">
    <source>
        <dbReference type="EMBL" id="MFC5288376.1"/>
    </source>
</evidence>
<dbReference type="Gene3D" id="1.10.357.10">
    <property type="entry name" value="Tetracycline Repressor, domain 2"/>
    <property type="match status" value="1"/>
</dbReference>
<evidence type="ECO:0000256" key="2">
    <source>
        <dbReference type="PROSITE-ProRule" id="PRU00335"/>
    </source>
</evidence>
<dbReference type="InterPro" id="IPR001647">
    <property type="entry name" value="HTH_TetR"/>
</dbReference>
<dbReference type="InterPro" id="IPR041583">
    <property type="entry name" value="TetR_C_31"/>
</dbReference>
<feature type="domain" description="HTH tetR-type" evidence="3">
    <location>
        <begin position="5"/>
        <end position="65"/>
    </location>
</feature>
<evidence type="ECO:0000256" key="1">
    <source>
        <dbReference type="ARBA" id="ARBA00023125"/>
    </source>
</evidence>